<proteinExistence type="predicted"/>
<dbReference type="SUPFAM" id="SSF47592">
    <property type="entry name" value="SWIB/MDM2 domain"/>
    <property type="match status" value="1"/>
</dbReference>
<dbReference type="PANTHER" id="PTHR12217">
    <property type="entry name" value="EUKARYOTIC TRANSLATION INITIATION FACTOR 2D"/>
    <property type="match status" value="1"/>
</dbReference>
<dbReference type="InterPro" id="IPR048247">
    <property type="entry name" value="eIF2D_N"/>
</dbReference>
<evidence type="ECO:0000313" key="4">
    <source>
        <dbReference type="RefSeq" id="XP_011494958.1"/>
    </source>
</evidence>
<organism evidence="3 4">
    <name type="scientific">Ceratosolen solmsi marchali</name>
    <dbReference type="NCBI Taxonomy" id="326594"/>
    <lineage>
        <taxon>Eukaryota</taxon>
        <taxon>Metazoa</taxon>
        <taxon>Ecdysozoa</taxon>
        <taxon>Arthropoda</taxon>
        <taxon>Hexapoda</taxon>
        <taxon>Insecta</taxon>
        <taxon>Pterygota</taxon>
        <taxon>Neoptera</taxon>
        <taxon>Endopterygota</taxon>
        <taxon>Hymenoptera</taxon>
        <taxon>Apocrita</taxon>
        <taxon>Proctotrupomorpha</taxon>
        <taxon>Chalcidoidea</taxon>
        <taxon>Agaonidae</taxon>
        <taxon>Agaoninae</taxon>
        <taxon>Ceratosolen</taxon>
    </lineage>
</organism>
<dbReference type="Pfam" id="PF17832">
    <property type="entry name" value="Pre-PUA"/>
    <property type="match status" value="1"/>
</dbReference>
<evidence type="ECO:0000259" key="2">
    <source>
        <dbReference type="PROSITE" id="PS50296"/>
    </source>
</evidence>
<protein>
    <submittedName>
        <fullName evidence="4">Eukaryotic translation initiation factor 2D</fullName>
    </submittedName>
</protein>
<dbReference type="GO" id="GO:0003743">
    <property type="term" value="F:translation initiation factor activity"/>
    <property type="evidence" value="ECO:0007669"/>
    <property type="project" value="UniProtKB-KW"/>
</dbReference>
<dbReference type="GO" id="GO:0003723">
    <property type="term" value="F:RNA binding"/>
    <property type="evidence" value="ECO:0007669"/>
    <property type="project" value="InterPro"/>
</dbReference>
<keyword evidence="4" id="KW-0396">Initiation factor</keyword>
<keyword evidence="4" id="KW-0648">Protein biosynthesis</keyword>
<dbReference type="Pfam" id="PF26292">
    <property type="entry name" value="PUA_elF2D"/>
    <property type="match status" value="1"/>
</dbReference>
<dbReference type="Gene3D" id="3.30.780.10">
    <property type="entry name" value="SUI1-like domain"/>
    <property type="match status" value="1"/>
</dbReference>
<evidence type="ECO:0000256" key="1">
    <source>
        <dbReference type="ARBA" id="ARBA00022490"/>
    </source>
</evidence>
<dbReference type="GeneID" id="105359901"/>
<dbReference type="Pfam" id="PF01253">
    <property type="entry name" value="SUI1"/>
    <property type="match status" value="1"/>
</dbReference>
<dbReference type="InterPro" id="IPR057429">
    <property type="entry name" value="WH_eIF2D"/>
</dbReference>
<dbReference type="InterPro" id="IPR036885">
    <property type="entry name" value="SWIB_MDM2_dom_sf"/>
</dbReference>
<keyword evidence="3" id="KW-1185">Reference proteome</keyword>
<dbReference type="CDD" id="cd11608">
    <property type="entry name" value="eIF2D_C"/>
    <property type="match status" value="1"/>
</dbReference>
<dbReference type="NCBIfam" id="TIGR00451">
    <property type="entry name" value="unchar_dom_2"/>
    <property type="match status" value="1"/>
</dbReference>
<dbReference type="SUPFAM" id="SSF88697">
    <property type="entry name" value="PUA domain-like"/>
    <property type="match status" value="1"/>
</dbReference>
<reference evidence="4" key="1">
    <citation type="submission" date="2025-08" db="UniProtKB">
        <authorList>
            <consortium name="RefSeq"/>
        </authorList>
    </citation>
    <scope>IDENTIFICATION</scope>
</reference>
<dbReference type="InterPro" id="IPR039757">
    <property type="entry name" value="EIF2D"/>
</dbReference>
<dbReference type="Proteomes" id="UP000695007">
    <property type="component" value="Unplaced"/>
</dbReference>
<dbReference type="AlphaFoldDB" id="A0AAJ6VMG5"/>
<dbReference type="SUPFAM" id="SSF55159">
    <property type="entry name" value="eIF1-like"/>
    <property type="match status" value="1"/>
</dbReference>
<dbReference type="RefSeq" id="XP_011494958.1">
    <property type="nucleotide sequence ID" value="XM_011496656.1"/>
</dbReference>
<dbReference type="KEGG" id="csol:105359901"/>
<name>A0AAJ6VMG5_9HYME</name>
<dbReference type="GO" id="GO:0005737">
    <property type="term" value="C:cytoplasm"/>
    <property type="evidence" value="ECO:0007669"/>
    <property type="project" value="UniProtKB-SubCell"/>
</dbReference>
<dbReference type="InterPro" id="IPR015947">
    <property type="entry name" value="PUA-like_sf"/>
</dbReference>
<dbReference type="InterPro" id="IPR001950">
    <property type="entry name" value="SUI1"/>
</dbReference>
<feature type="domain" description="SUI1" evidence="2">
    <location>
        <begin position="490"/>
        <end position="561"/>
    </location>
</feature>
<dbReference type="InterPro" id="IPR036877">
    <property type="entry name" value="SUI1_dom_sf"/>
</dbReference>
<dbReference type="InterPro" id="IPR004521">
    <property type="entry name" value="Uncharacterised_CHP00451"/>
</dbReference>
<dbReference type="InterPro" id="IPR041366">
    <property type="entry name" value="Pre-PUA"/>
</dbReference>
<keyword evidence="1" id="KW-0963">Cytoplasm</keyword>
<evidence type="ECO:0000313" key="3">
    <source>
        <dbReference type="Proteomes" id="UP000695007"/>
    </source>
</evidence>
<dbReference type="Pfam" id="PF25304">
    <property type="entry name" value="WHD_eIF2D"/>
    <property type="match status" value="1"/>
</dbReference>
<dbReference type="Pfam" id="PF26291">
    <property type="entry name" value="SWIB_eIF2D"/>
    <property type="match status" value="1"/>
</dbReference>
<dbReference type="Gene3D" id="3.10.400.20">
    <property type="match status" value="1"/>
</dbReference>
<dbReference type="GO" id="GO:0001731">
    <property type="term" value="P:formation of translation preinitiation complex"/>
    <property type="evidence" value="ECO:0007669"/>
    <property type="project" value="InterPro"/>
</dbReference>
<dbReference type="CDD" id="cd21156">
    <property type="entry name" value="PUA_eIF2d-like"/>
    <property type="match status" value="1"/>
</dbReference>
<dbReference type="InterPro" id="IPR048248">
    <property type="entry name" value="PUA_eIF2d-like"/>
</dbReference>
<dbReference type="InterPro" id="IPR039759">
    <property type="entry name" value="eIF2D_SUI1"/>
</dbReference>
<sequence>MFIKPFKIRSNNQLKETERKKLCDEVGQNFPSLKNEEIKNLLPKKESVSILKIITHNAEMGKIYCNAKVPLFFQLNSQSELFPTLFTLWHHPNLLYSYTIKSPIVSKLANGANLMLPGVVVDNFSNFHCYGKLKKGALVSIITDDNVAPIAIGLTARSSEDMYMSAGSGKCVDIVHVIGDYLYNIDKPLVRPKLGPPTLLRNESKIRSFNESTISIQRQIANDIDGVSVDIDNINIITNKNDETNIEAAVNDLKSNSLSNDLLNDNEKKELIYPLQKMDKLLEYCFFKACKVSLKKEDLPLITSTFFKNHIISACPTGSTVDVKKSSYKKLSVFLANMKAKGLIETSILKGVETLLSVKYDHPLIQNFIVMEESVSKESEMSNAPVISECFRVTAPVVPILFKFGYEKGDIIRRPEIRKCFTEYIKIENLQNGKLVKINPQLADVLRTKENQQYITIEDGINKFIGKMTHTHEITVAGNKILHSGKLEPIDITVVTRSHCKKVTLINNLETFGIKLEDFSKECQVIGASATITNVSGKKTPSVLVQGNQVLYVYKLLSEKYHINKNHIKGLEFAPKKKK</sequence>
<dbReference type="InterPro" id="IPR058886">
    <property type="entry name" value="SWIB_eIF2D"/>
</dbReference>
<dbReference type="PROSITE" id="PS50296">
    <property type="entry name" value="SUI1"/>
    <property type="match status" value="1"/>
</dbReference>
<gene>
    <name evidence="4" type="primary">LOC105359901</name>
</gene>
<dbReference type="PROSITE" id="PS50890">
    <property type="entry name" value="PUA"/>
    <property type="match status" value="1"/>
</dbReference>
<dbReference type="CDD" id="cd11610">
    <property type="entry name" value="eIF2D_N"/>
    <property type="match status" value="1"/>
</dbReference>
<dbReference type="CTD" id="1939"/>
<accession>A0AAJ6VMG5</accession>
<dbReference type="PANTHER" id="PTHR12217:SF4">
    <property type="entry name" value="EUKARYOTIC TRANSLATION INITIATION FACTOR 2D"/>
    <property type="match status" value="1"/>
</dbReference>